<evidence type="ECO:0000256" key="1">
    <source>
        <dbReference type="SAM" id="MobiDB-lite"/>
    </source>
</evidence>
<sequence length="104" mass="11444">MSNHDSRRPSSVKTVHKRLGKLACIAVGGRGWNNQPSPADNELPFAIYAASSSSLFTSHPRLPRFGWARKLRTLNDPNLLNKSRHRQGFGCTPGQVSVSSVDMD</sequence>
<gene>
    <name evidence="2" type="ORF">HCDG_00796</name>
</gene>
<protein>
    <submittedName>
        <fullName evidence="2">Uncharacterized protein</fullName>
    </submittedName>
</protein>
<dbReference type="Proteomes" id="UP000002624">
    <property type="component" value="Unassembled WGS sequence"/>
</dbReference>
<dbReference type="HOGENOM" id="CLU_2249322_0_0_1"/>
<accession>C6H264</accession>
<proteinExistence type="predicted"/>
<evidence type="ECO:0000313" key="3">
    <source>
        <dbReference type="Proteomes" id="UP000002624"/>
    </source>
</evidence>
<evidence type="ECO:0000313" key="2">
    <source>
        <dbReference type="EMBL" id="EER45217.1"/>
    </source>
</evidence>
<dbReference type="AlphaFoldDB" id="C6H264"/>
<feature type="compositionally biased region" description="Polar residues" evidence="1">
    <location>
        <begin position="94"/>
        <end position="104"/>
    </location>
</feature>
<feature type="region of interest" description="Disordered" evidence="1">
    <location>
        <begin position="85"/>
        <end position="104"/>
    </location>
</feature>
<dbReference type="VEuPathDB" id="FungiDB:HCDG_00796"/>
<dbReference type="EMBL" id="GG692419">
    <property type="protein sequence ID" value="EER45217.1"/>
    <property type="molecule type" value="Genomic_DNA"/>
</dbReference>
<reference evidence="3" key="1">
    <citation type="submission" date="2009-05" db="EMBL/GenBank/DDBJ databases">
        <title>The genome sequence of Ajellomyces capsulatus strain H143.</title>
        <authorList>
            <person name="Champion M."/>
            <person name="Cuomo C.A."/>
            <person name="Ma L.-J."/>
            <person name="Henn M.R."/>
            <person name="Sil A."/>
            <person name="Goldman B."/>
            <person name="Young S.K."/>
            <person name="Kodira C.D."/>
            <person name="Zeng Q."/>
            <person name="Koehrsen M."/>
            <person name="Alvarado L."/>
            <person name="Berlin A.M."/>
            <person name="Borenstein D."/>
            <person name="Chen Z."/>
            <person name="Engels R."/>
            <person name="Freedman E."/>
            <person name="Gellesch M."/>
            <person name="Goldberg J."/>
            <person name="Griggs A."/>
            <person name="Gujja S."/>
            <person name="Heiman D.I."/>
            <person name="Hepburn T.A."/>
            <person name="Howarth C."/>
            <person name="Jen D."/>
            <person name="Larson L."/>
            <person name="Lewis B."/>
            <person name="Mehta T."/>
            <person name="Park D."/>
            <person name="Pearson M."/>
            <person name="Roberts A."/>
            <person name="Saif S."/>
            <person name="Shea T.D."/>
            <person name="Shenoy N."/>
            <person name="Sisk P."/>
            <person name="Stolte C."/>
            <person name="Sykes S."/>
            <person name="Walk T."/>
            <person name="White J."/>
            <person name="Yandava C."/>
            <person name="Klein B."/>
            <person name="McEwen J.G."/>
            <person name="Puccia R."/>
            <person name="Goldman G.H."/>
            <person name="Felipe M.S."/>
            <person name="Nino-Vega G."/>
            <person name="San-Blas G."/>
            <person name="Taylor J.W."/>
            <person name="Mendoza L."/>
            <person name="Galagan J.E."/>
            <person name="Nusbaum C."/>
            <person name="Birren B.W."/>
        </authorList>
    </citation>
    <scope>NUCLEOTIDE SEQUENCE [LARGE SCALE GENOMIC DNA]</scope>
    <source>
        <strain evidence="3">H143</strain>
    </source>
</reference>
<name>C6H264_AJECH</name>
<organism evidence="2 3">
    <name type="scientific">Ajellomyces capsulatus (strain H143)</name>
    <name type="common">Darling's disease fungus</name>
    <name type="synonym">Histoplasma capsulatum</name>
    <dbReference type="NCBI Taxonomy" id="544712"/>
    <lineage>
        <taxon>Eukaryota</taxon>
        <taxon>Fungi</taxon>
        <taxon>Dikarya</taxon>
        <taxon>Ascomycota</taxon>
        <taxon>Pezizomycotina</taxon>
        <taxon>Eurotiomycetes</taxon>
        <taxon>Eurotiomycetidae</taxon>
        <taxon>Onygenales</taxon>
        <taxon>Ajellomycetaceae</taxon>
        <taxon>Histoplasma</taxon>
    </lineage>
</organism>